<feature type="compositionally biased region" description="Basic residues" evidence="2">
    <location>
        <begin position="284"/>
        <end position="299"/>
    </location>
</feature>
<reference evidence="3" key="1">
    <citation type="submission" date="2020-04" db="EMBL/GenBank/DDBJ databases">
        <authorList>
            <person name="Neveu A P."/>
        </authorList>
    </citation>
    <scope>NUCLEOTIDE SEQUENCE</scope>
    <source>
        <tissue evidence="3">Whole embryo</tissue>
    </source>
</reference>
<evidence type="ECO:0000256" key="1">
    <source>
        <dbReference type="ARBA" id="ARBA00005655"/>
    </source>
</evidence>
<proteinExistence type="evidence at transcript level"/>
<evidence type="ECO:0000313" key="3">
    <source>
        <dbReference type="EMBL" id="CAB3263569.1"/>
    </source>
</evidence>
<sequence length="329" mass="37651">MDYLQGAYCIARCINITEIMSAQSQMRAMLDQLMGTQRDGGQSSLVKFNDDRVCRSFLLGCCPNDILSGTRADIGECRKIHDLALKADYEMASKSHDYYFDFDAYEHVNIFISETDQKILVSKKRLADQQAEVSAEVQCKANTVHDLNEQIGKLLVKAEELGMNGNIDESKIVLDEVEKVKKLKTEAEEAYRNSMPASTYQQQKLRVCDVCSAYLGLHDNDCRLADHFGGKLHAGFIEIREQLSKLKSQIDLRKRVHDESKKHQRPKADERSRLEYKNRSSNLYRRRSPSPNHRQKAYGRSHEARQRPKERSSRSTASGSSSSRYRSRS</sequence>
<accession>A0A6F9DKA7</accession>
<dbReference type="Pfam" id="PF03194">
    <property type="entry name" value="LUC7"/>
    <property type="match status" value="1"/>
</dbReference>
<dbReference type="AlphaFoldDB" id="A0A6F9DKA7"/>
<comment type="similarity">
    <text evidence="1">Belongs to the Luc7 family.</text>
</comment>
<dbReference type="EMBL" id="LR787707">
    <property type="protein sequence ID" value="CAB3263569.1"/>
    <property type="molecule type" value="mRNA"/>
</dbReference>
<feature type="compositionally biased region" description="Basic and acidic residues" evidence="2">
    <location>
        <begin position="254"/>
        <end position="278"/>
    </location>
</feature>
<gene>
    <name evidence="3" type="primary">Luc7l2</name>
</gene>
<dbReference type="InterPro" id="IPR004882">
    <property type="entry name" value="Luc7-rel"/>
</dbReference>
<dbReference type="GO" id="GO:0003729">
    <property type="term" value="F:mRNA binding"/>
    <property type="evidence" value="ECO:0007669"/>
    <property type="project" value="InterPro"/>
</dbReference>
<dbReference type="GO" id="GO:0006376">
    <property type="term" value="P:mRNA splice site recognition"/>
    <property type="evidence" value="ECO:0007669"/>
    <property type="project" value="InterPro"/>
</dbReference>
<evidence type="ECO:0000256" key="2">
    <source>
        <dbReference type="SAM" id="MobiDB-lite"/>
    </source>
</evidence>
<protein>
    <submittedName>
        <fullName evidence="3">Putative RNA-binding protein Luc7-like 2</fullName>
    </submittedName>
</protein>
<feature type="region of interest" description="Disordered" evidence="2">
    <location>
        <begin position="254"/>
        <end position="329"/>
    </location>
</feature>
<dbReference type="GO" id="GO:0005685">
    <property type="term" value="C:U1 snRNP"/>
    <property type="evidence" value="ECO:0007669"/>
    <property type="project" value="InterPro"/>
</dbReference>
<organism evidence="3">
    <name type="scientific">Phallusia mammillata</name>
    <dbReference type="NCBI Taxonomy" id="59560"/>
    <lineage>
        <taxon>Eukaryota</taxon>
        <taxon>Metazoa</taxon>
        <taxon>Chordata</taxon>
        <taxon>Tunicata</taxon>
        <taxon>Ascidiacea</taxon>
        <taxon>Phlebobranchia</taxon>
        <taxon>Ascidiidae</taxon>
        <taxon>Phallusia</taxon>
    </lineage>
</organism>
<name>A0A6F9DKA7_9ASCI</name>
<dbReference type="PANTHER" id="PTHR12375">
    <property type="entry name" value="RNA-BINDING PROTEIN LUC7-RELATED"/>
    <property type="match status" value="1"/>
</dbReference>
<feature type="compositionally biased region" description="Low complexity" evidence="2">
    <location>
        <begin position="314"/>
        <end position="329"/>
    </location>
</feature>
<feature type="compositionally biased region" description="Basic and acidic residues" evidence="2">
    <location>
        <begin position="300"/>
        <end position="313"/>
    </location>
</feature>